<evidence type="ECO:0000313" key="1">
    <source>
        <dbReference type="Proteomes" id="UP000095282"/>
    </source>
</evidence>
<reference evidence="2" key="1">
    <citation type="submission" date="2016-11" db="UniProtKB">
        <authorList>
            <consortium name="WormBaseParasite"/>
        </authorList>
    </citation>
    <scope>IDENTIFICATION</scope>
</reference>
<protein>
    <submittedName>
        <fullName evidence="2">HEPN_DZIP3 domain-containing protein</fullName>
    </submittedName>
</protein>
<evidence type="ECO:0000313" key="2">
    <source>
        <dbReference type="WBParaSite" id="Csp11.Scaffold629.g11066.t2"/>
    </source>
</evidence>
<organism evidence="1 2">
    <name type="scientific">Caenorhabditis tropicalis</name>
    <dbReference type="NCBI Taxonomy" id="1561998"/>
    <lineage>
        <taxon>Eukaryota</taxon>
        <taxon>Metazoa</taxon>
        <taxon>Ecdysozoa</taxon>
        <taxon>Nematoda</taxon>
        <taxon>Chromadorea</taxon>
        <taxon>Rhabditida</taxon>
        <taxon>Rhabditina</taxon>
        <taxon>Rhabditomorpha</taxon>
        <taxon>Rhabditoidea</taxon>
        <taxon>Rhabditidae</taxon>
        <taxon>Peloderinae</taxon>
        <taxon>Caenorhabditis</taxon>
    </lineage>
</organism>
<accession>A0A1I7TRK2</accession>
<proteinExistence type="predicted"/>
<dbReference type="AlphaFoldDB" id="A0A1I7TRK2"/>
<keyword evidence="1" id="KW-1185">Reference proteome</keyword>
<name>A0A1I7TRK2_9PELO</name>
<sequence length="434" mass="50527">MEMFAKYLSHQTHSKFVCEICGSEEDDSVAFLSHTTSCEGRKKNSDAYVWFYVIEIIDRIPFQNSLVDQMAVKMVCFRADLTKWRSTVCKIGSDQFLFPQDWRCGEHPGDESNCSRSCAYTTAVTPLIKDMVTNFGGYIELRSQAEQQKTPVNYHAERRDLKELRSSIPPGEATRMARMDLSEEILILGDLSTRSYIADVKKLLVDPEKVIDKLQVILKKIKQNDLQLLNDIERNGYKNTFTWYQIVAPPKYISWINYTCTELDKLLDKRNALVVESTELMRCAIQALDVDVLDLAKEKFTEILCQNARILVYTIPAHYFYNQLIKISDITDLLKDGNETYNRLCREAKNSYNYVFENKEEIEEMWAVKNRQLNSFNVYVYMDEYKIFESAILDLHSFAVDHAMNRDRDFDENKFNADIIANYLDIAISEHVQD</sequence>
<dbReference type="Proteomes" id="UP000095282">
    <property type="component" value="Unplaced"/>
</dbReference>
<dbReference type="WBParaSite" id="Csp11.Scaffold629.g11066.t2">
    <property type="protein sequence ID" value="Csp11.Scaffold629.g11066.t2"/>
    <property type="gene ID" value="Csp11.Scaffold629.g11066"/>
</dbReference>